<dbReference type="Pfam" id="PF08281">
    <property type="entry name" value="Sigma70_r4_2"/>
    <property type="match status" value="1"/>
</dbReference>
<dbReference type="InterPro" id="IPR013249">
    <property type="entry name" value="RNA_pol_sigma70_r4_t2"/>
</dbReference>
<dbReference type="Gene3D" id="1.10.10.10">
    <property type="entry name" value="Winged helix-like DNA-binding domain superfamily/Winged helix DNA-binding domain"/>
    <property type="match status" value="1"/>
</dbReference>
<dbReference type="GO" id="GO:0016987">
    <property type="term" value="F:sigma factor activity"/>
    <property type="evidence" value="ECO:0007669"/>
    <property type="project" value="UniProtKB-KW"/>
</dbReference>
<evidence type="ECO:0000313" key="8">
    <source>
        <dbReference type="EMBL" id="BDD12348.1"/>
    </source>
</evidence>
<evidence type="ECO:0000256" key="3">
    <source>
        <dbReference type="ARBA" id="ARBA00023082"/>
    </source>
</evidence>
<comment type="similarity">
    <text evidence="1">Belongs to the sigma-70 factor family. ECF subfamily.</text>
</comment>
<keyword evidence="8" id="KW-0614">Plasmid</keyword>
<dbReference type="AlphaFoldDB" id="A0AAU9CWI8"/>
<protein>
    <submittedName>
        <fullName evidence="8">DNA-directed RNA polymerase sigma-70 factor</fullName>
    </submittedName>
</protein>
<dbReference type="Gene3D" id="1.10.1740.10">
    <property type="match status" value="1"/>
</dbReference>
<dbReference type="InterPro" id="IPR014284">
    <property type="entry name" value="RNA_pol_sigma-70_dom"/>
</dbReference>
<dbReference type="SUPFAM" id="SSF88946">
    <property type="entry name" value="Sigma2 domain of RNA polymerase sigma factors"/>
    <property type="match status" value="1"/>
</dbReference>
<gene>
    <name evidence="8" type="ORF">FUAX_47800</name>
</gene>
<dbReference type="InterPro" id="IPR013324">
    <property type="entry name" value="RNA_pol_sigma_r3/r4-like"/>
</dbReference>
<dbReference type="GO" id="GO:0000428">
    <property type="term" value="C:DNA-directed RNA polymerase complex"/>
    <property type="evidence" value="ECO:0007669"/>
    <property type="project" value="UniProtKB-KW"/>
</dbReference>
<geneLocation type="plasmid" evidence="8 9">
    <name>pFA4</name>
</geneLocation>
<evidence type="ECO:0000256" key="2">
    <source>
        <dbReference type="ARBA" id="ARBA00023015"/>
    </source>
</evidence>
<dbReference type="KEGG" id="fax:FUAX_47800"/>
<dbReference type="SUPFAM" id="SSF88659">
    <property type="entry name" value="Sigma3 and sigma4 domains of RNA polymerase sigma factors"/>
    <property type="match status" value="1"/>
</dbReference>
<evidence type="ECO:0000313" key="9">
    <source>
        <dbReference type="Proteomes" id="UP001348817"/>
    </source>
</evidence>
<dbReference type="Proteomes" id="UP001348817">
    <property type="component" value="Plasmid pFA4"/>
</dbReference>
<evidence type="ECO:0000256" key="5">
    <source>
        <dbReference type="ARBA" id="ARBA00023163"/>
    </source>
</evidence>
<dbReference type="InterPro" id="IPR007627">
    <property type="entry name" value="RNA_pol_sigma70_r2"/>
</dbReference>
<sequence>MLRFHAPIVIRMMTKEKRLEKQLIALSGKLLRYIRRFIHGPDAEDVLQEVYMKLWGSKNTLSKIENLDAYSFRMARNICLNQIRRTNFVREHGPDIPFQAKDTENTVYFNETERIIADVFAMLPPQQAEVMHLKSFDGLENKEIAEVTGLNTEHIRVVVSRARKKIREELEKIHSHEVI</sequence>
<evidence type="ECO:0000259" key="7">
    <source>
        <dbReference type="Pfam" id="PF08281"/>
    </source>
</evidence>
<dbReference type="InterPro" id="IPR013325">
    <property type="entry name" value="RNA_pol_sigma_r2"/>
</dbReference>
<keyword evidence="9" id="KW-1185">Reference proteome</keyword>
<dbReference type="NCBIfam" id="TIGR02937">
    <property type="entry name" value="sigma70-ECF"/>
    <property type="match status" value="1"/>
</dbReference>
<dbReference type="InterPro" id="IPR039425">
    <property type="entry name" value="RNA_pol_sigma-70-like"/>
</dbReference>
<keyword evidence="4" id="KW-0238">DNA-binding</keyword>
<feature type="domain" description="RNA polymerase sigma-70 region 2" evidence="6">
    <location>
        <begin position="28"/>
        <end position="87"/>
    </location>
</feature>
<evidence type="ECO:0000256" key="1">
    <source>
        <dbReference type="ARBA" id="ARBA00010641"/>
    </source>
</evidence>
<name>A0AAU9CWI8_9BACT</name>
<dbReference type="GO" id="GO:0003677">
    <property type="term" value="F:DNA binding"/>
    <property type="evidence" value="ECO:0007669"/>
    <property type="project" value="UniProtKB-KW"/>
</dbReference>
<dbReference type="Pfam" id="PF04542">
    <property type="entry name" value="Sigma70_r2"/>
    <property type="match status" value="1"/>
</dbReference>
<dbReference type="CDD" id="cd06171">
    <property type="entry name" value="Sigma70_r4"/>
    <property type="match status" value="1"/>
</dbReference>
<proteinExistence type="inferred from homology"/>
<dbReference type="InterPro" id="IPR036388">
    <property type="entry name" value="WH-like_DNA-bd_sf"/>
</dbReference>
<dbReference type="PANTHER" id="PTHR43133:SF8">
    <property type="entry name" value="RNA POLYMERASE SIGMA FACTOR HI_1459-RELATED"/>
    <property type="match status" value="1"/>
</dbReference>
<dbReference type="EMBL" id="AP025318">
    <property type="protein sequence ID" value="BDD12348.1"/>
    <property type="molecule type" value="Genomic_DNA"/>
</dbReference>
<feature type="domain" description="RNA polymerase sigma factor 70 region 4 type 2" evidence="7">
    <location>
        <begin position="115"/>
        <end position="166"/>
    </location>
</feature>
<evidence type="ECO:0000259" key="6">
    <source>
        <dbReference type="Pfam" id="PF04542"/>
    </source>
</evidence>
<organism evidence="8 9">
    <name type="scientific">Fulvitalea axinellae</name>
    <dbReference type="NCBI Taxonomy" id="1182444"/>
    <lineage>
        <taxon>Bacteria</taxon>
        <taxon>Pseudomonadati</taxon>
        <taxon>Bacteroidota</taxon>
        <taxon>Cytophagia</taxon>
        <taxon>Cytophagales</taxon>
        <taxon>Persicobacteraceae</taxon>
        <taxon>Fulvitalea</taxon>
    </lineage>
</organism>
<dbReference type="PANTHER" id="PTHR43133">
    <property type="entry name" value="RNA POLYMERASE ECF-TYPE SIGMA FACTO"/>
    <property type="match status" value="1"/>
</dbReference>
<keyword evidence="5" id="KW-0804">Transcription</keyword>
<accession>A0AAU9CWI8</accession>
<evidence type="ECO:0000256" key="4">
    <source>
        <dbReference type="ARBA" id="ARBA00023125"/>
    </source>
</evidence>
<dbReference type="GO" id="GO:0006352">
    <property type="term" value="P:DNA-templated transcription initiation"/>
    <property type="evidence" value="ECO:0007669"/>
    <property type="project" value="InterPro"/>
</dbReference>
<keyword evidence="3" id="KW-0731">Sigma factor</keyword>
<reference evidence="8 9" key="1">
    <citation type="submission" date="2021-12" db="EMBL/GenBank/DDBJ databases">
        <title>Genome sequencing of bacteria with rrn-lacking chromosome and rrn-plasmid.</title>
        <authorList>
            <person name="Anda M."/>
            <person name="Iwasaki W."/>
        </authorList>
    </citation>
    <scope>NUCLEOTIDE SEQUENCE [LARGE SCALE GENOMIC DNA]</scope>
    <source>
        <strain evidence="8 9">DSM 100852</strain>
        <plasmid evidence="8 9">pFA4</plasmid>
    </source>
</reference>
<keyword evidence="2" id="KW-0805">Transcription regulation</keyword>
<keyword evidence="8" id="KW-0240">DNA-directed RNA polymerase</keyword>